<dbReference type="RefSeq" id="WP_089357869.1">
    <property type="nucleotide sequence ID" value="NZ_FZPD01000005.1"/>
</dbReference>
<dbReference type="EMBL" id="FZPD01000005">
    <property type="protein sequence ID" value="SNT28743.1"/>
    <property type="molecule type" value="Genomic_DNA"/>
</dbReference>
<name>A0A239LFY0_EKHLU</name>
<evidence type="ECO:0000313" key="4">
    <source>
        <dbReference type="Proteomes" id="UP000198393"/>
    </source>
</evidence>
<gene>
    <name evidence="3" type="ORF">SAMN05421640_3199</name>
</gene>
<dbReference type="AlphaFoldDB" id="A0A239LFY0"/>
<dbReference type="OrthoDB" id="9783873at2"/>
<proteinExistence type="predicted"/>
<accession>A0A239LFY0</accession>
<dbReference type="InterPro" id="IPR021301">
    <property type="entry name" value="DUF2779"/>
</dbReference>
<sequence length="650" mass="74539">MRPRYLTKSRFKQALECPTKLFYTGKKDEYADNSQTDDFLMALAKGGYQVGELAKYYFSGGHDIDSLDYEESLSQTEELLKQENVIIYEAAIRFENLFVRVDVLVKKGNHVKLIEVKSKSLRTVDEFYTQTGIKSEWKPYLYDVAFQKHVLTKAYPEFTVEGMLMLADKTVNATVDGLYQRFLINDTGTGRLSITAKDTDDLGVPILKAENVDHAIELIWNGKEMLGDEELSFADYVHALSEAYAADKKLEFGVSGACKSCQFRSENGLKSGFHECWTSMTPLSNEQVSQPLVTSIWNSRKTDSFIKDGIYLQKDVDPEELGNIKANPPKSGLQSAERQRMQVEKSREKDNSIYLDREGLAFEMSQVTYPLHMIDFETTAVPIPFHKGTRPYEQHAFQFSHHIIEKDGSVRHSTQWINEVPGRFPNFEFVRALRDALANDSGSVFRYSHHENTILNAIRRQLVVSDETDSDRLIKFIDSITHRTEGKGKDAAEFAGPRDMIDLCDWVQRFYYDPETNGSNSLKAILPSILNRSKKLQGKYGEPIYGSEIESLNFKDHIWLQKDGDWLLSPYKQLPKLWEKHDRDEVDRLINPTDELEDGGAAMTAYNYMQFDEMSEVERKATIAALYHYCELDTLAMVMLWEGFQDLISN</sequence>
<organism evidence="3 4">
    <name type="scientific">Ekhidna lutea</name>
    <dbReference type="NCBI Taxonomy" id="447679"/>
    <lineage>
        <taxon>Bacteria</taxon>
        <taxon>Pseudomonadati</taxon>
        <taxon>Bacteroidota</taxon>
        <taxon>Cytophagia</taxon>
        <taxon>Cytophagales</taxon>
        <taxon>Reichenbachiellaceae</taxon>
        <taxon>Ekhidna</taxon>
    </lineage>
</organism>
<evidence type="ECO:0000313" key="3">
    <source>
        <dbReference type="EMBL" id="SNT28743.1"/>
    </source>
</evidence>
<feature type="domain" description="DUF2779" evidence="2">
    <location>
        <begin position="372"/>
        <end position="521"/>
    </location>
</feature>
<dbReference type="Pfam" id="PF11074">
    <property type="entry name" value="DUF2779"/>
    <property type="match status" value="1"/>
</dbReference>
<reference evidence="3 4" key="1">
    <citation type="submission" date="2017-06" db="EMBL/GenBank/DDBJ databases">
        <authorList>
            <person name="Kim H.J."/>
            <person name="Triplett B.A."/>
        </authorList>
    </citation>
    <scope>NUCLEOTIDE SEQUENCE [LARGE SCALE GENOMIC DNA]</scope>
    <source>
        <strain evidence="3 4">DSM 19307</strain>
    </source>
</reference>
<protein>
    <recommendedName>
        <fullName evidence="2">DUF2779 domain-containing protein</fullName>
    </recommendedName>
</protein>
<dbReference type="Proteomes" id="UP000198393">
    <property type="component" value="Unassembled WGS sequence"/>
</dbReference>
<keyword evidence="4" id="KW-1185">Reference proteome</keyword>
<feature type="compositionally biased region" description="Basic and acidic residues" evidence="1">
    <location>
        <begin position="337"/>
        <end position="349"/>
    </location>
</feature>
<evidence type="ECO:0000256" key="1">
    <source>
        <dbReference type="SAM" id="MobiDB-lite"/>
    </source>
</evidence>
<evidence type="ECO:0000259" key="2">
    <source>
        <dbReference type="Pfam" id="PF11074"/>
    </source>
</evidence>
<feature type="region of interest" description="Disordered" evidence="1">
    <location>
        <begin position="321"/>
        <end position="349"/>
    </location>
</feature>